<organism evidence="1 2">
    <name type="scientific">Paenibacillus illinoisensis</name>
    <dbReference type="NCBI Taxonomy" id="59845"/>
    <lineage>
        <taxon>Bacteria</taxon>
        <taxon>Bacillati</taxon>
        <taxon>Bacillota</taxon>
        <taxon>Bacilli</taxon>
        <taxon>Bacillales</taxon>
        <taxon>Paenibacillaceae</taxon>
        <taxon>Paenibacillus</taxon>
    </lineage>
</organism>
<gene>
    <name evidence="1" type="ORF">PIL02S_03463</name>
</gene>
<comment type="caution">
    <text evidence="1">The sequence shown here is derived from an EMBL/GenBank/DDBJ whole genome shotgun (WGS) entry which is preliminary data.</text>
</comment>
<dbReference type="Proteomes" id="UP000247459">
    <property type="component" value="Unassembled WGS sequence"/>
</dbReference>
<proteinExistence type="predicted"/>
<dbReference type="EMBL" id="PRLG01000020">
    <property type="protein sequence ID" value="PYY28312.1"/>
    <property type="molecule type" value="Genomic_DNA"/>
</dbReference>
<reference evidence="1 2" key="1">
    <citation type="submission" date="2018-01" db="EMBL/GenBank/DDBJ databases">
        <title>Genome sequence of the PGP bacterium Paenibacillus illinoisensis E3.</title>
        <authorList>
            <person name="Rolli E."/>
            <person name="Marasco R."/>
            <person name="Bessem C."/>
            <person name="Michoud G."/>
            <person name="Gaiarsa S."/>
            <person name="Borin S."/>
            <person name="Daffonchio D."/>
        </authorList>
    </citation>
    <scope>NUCLEOTIDE SEQUENCE [LARGE SCALE GENOMIC DNA]</scope>
    <source>
        <strain evidence="1 2">E3</strain>
    </source>
</reference>
<evidence type="ECO:0000313" key="2">
    <source>
        <dbReference type="Proteomes" id="UP000247459"/>
    </source>
</evidence>
<dbReference type="RefSeq" id="WP_110820960.1">
    <property type="nucleotide sequence ID" value="NZ_PRLG01000020.1"/>
</dbReference>
<evidence type="ECO:0000313" key="1">
    <source>
        <dbReference type="EMBL" id="PYY28312.1"/>
    </source>
</evidence>
<sequence length="77" mass="8831">MKRLSTTSIYMTGILGVEKNELEEQLEKLVDSVKDRRDYDNSDFKAIHSIIKEKTTRYVQLINELDTLSKLPLNSGG</sequence>
<dbReference type="AlphaFoldDB" id="A0A2W0CDX7"/>
<protein>
    <submittedName>
        <fullName evidence="1">Uncharacterized protein</fullName>
    </submittedName>
</protein>
<name>A0A2W0CDX7_9BACL</name>
<accession>A0A2W0CDX7</accession>